<dbReference type="EMBL" id="SRKZ01000003">
    <property type="protein sequence ID" value="TGD80812.1"/>
    <property type="molecule type" value="Genomic_DNA"/>
</dbReference>
<sequence length="217" mass="23899">MYPAHLLPASTYRLLPPTVLTPGWLLRRTDDAVVFLSQRAANGRPYLRADQIASPSQRLPEGLSVNLLGQFQLADAAWAPVTATGRIYLREYWQPNNAVIAPAPHADQHMQATPPQQWDAYGLAVAEVNGCPLTTTRGSFVVHVLHAPTGWNYWHCELRFRHTTDGWANAPGTYSDHQLRKVGEAIRQAFQEAGLAQPLTAVGSPQDWPAALYDSAA</sequence>
<dbReference type="Proteomes" id="UP000298284">
    <property type="component" value="Unassembled WGS sequence"/>
</dbReference>
<comment type="caution">
    <text evidence="1">The sequence shown here is derived from an EMBL/GenBank/DDBJ whole genome shotgun (WGS) entry which is preliminary data.</text>
</comment>
<protein>
    <submittedName>
        <fullName evidence="1">Uncharacterized protein</fullName>
    </submittedName>
</protein>
<name>A0A4Z0MLT2_9BACT</name>
<gene>
    <name evidence="1" type="ORF">EU557_13495</name>
</gene>
<dbReference type="RefSeq" id="WP_135530954.1">
    <property type="nucleotide sequence ID" value="NZ_SRKZ01000003.1"/>
</dbReference>
<evidence type="ECO:0000313" key="1">
    <source>
        <dbReference type="EMBL" id="TGD80812.1"/>
    </source>
</evidence>
<reference evidence="1 2" key="1">
    <citation type="submission" date="2019-04" db="EMBL/GenBank/DDBJ databases">
        <authorList>
            <person name="Feng G."/>
            <person name="Zhang J."/>
            <person name="Zhu H."/>
        </authorList>
    </citation>
    <scope>NUCLEOTIDE SEQUENCE [LARGE SCALE GENOMIC DNA]</scope>
    <source>
        <strain evidence="1 2">JCM 19491</strain>
    </source>
</reference>
<keyword evidence="2" id="KW-1185">Reference proteome</keyword>
<proteinExistence type="predicted"/>
<dbReference type="OrthoDB" id="106887at2"/>
<evidence type="ECO:0000313" key="2">
    <source>
        <dbReference type="Proteomes" id="UP000298284"/>
    </source>
</evidence>
<accession>A0A4Z0MLT2</accession>
<organism evidence="1 2">
    <name type="scientific">Hymenobacter wooponensis</name>
    <dbReference type="NCBI Taxonomy" id="1525360"/>
    <lineage>
        <taxon>Bacteria</taxon>
        <taxon>Pseudomonadati</taxon>
        <taxon>Bacteroidota</taxon>
        <taxon>Cytophagia</taxon>
        <taxon>Cytophagales</taxon>
        <taxon>Hymenobacteraceae</taxon>
        <taxon>Hymenobacter</taxon>
    </lineage>
</organism>
<dbReference type="AlphaFoldDB" id="A0A4Z0MLT2"/>